<feature type="compositionally biased region" description="Polar residues" evidence="1">
    <location>
        <begin position="288"/>
        <end position="299"/>
    </location>
</feature>
<feature type="region of interest" description="Disordered" evidence="1">
    <location>
        <begin position="442"/>
        <end position="476"/>
    </location>
</feature>
<dbReference type="Proteomes" id="UP001521184">
    <property type="component" value="Unassembled WGS sequence"/>
</dbReference>
<protein>
    <submittedName>
        <fullName evidence="2">Uncharacterized protein</fullName>
    </submittedName>
</protein>
<feature type="compositionally biased region" description="Basic and acidic residues" evidence="1">
    <location>
        <begin position="91"/>
        <end position="108"/>
    </location>
</feature>
<feature type="compositionally biased region" description="Low complexity" evidence="1">
    <location>
        <begin position="304"/>
        <end position="318"/>
    </location>
</feature>
<evidence type="ECO:0000313" key="3">
    <source>
        <dbReference type="Proteomes" id="UP001521184"/>
    </source>
</evidence>
<feature type="compositionally biased region" description="Polar residues" evidence="1">
    <location>
        <begin position="329"/>
        <end position="339"/>
    </location>
</feature>
<comment type="caution">
    <text evidence="2">The sequence shown here is derived from an EMBL/GenBank/DDBJ whole genome shotgun (WGS) entry which is preliminary data.</text>
</comment>
<organism evidence="2 3">
    <name type="scientific">Diplodia intermedia</name>
    <dbReference type="NCBI Taxonomy" id="856260"/>
    <lineage>
        <taxon>Eukaryota</taxon>
        <taxon>Fungi</taxon>
        <taxon>Dikarya</taxon>
        <taxon>Ascomycota</taxon>
        <taxon>Pezizomycotina</taxon>
        <taxon>Dothideomycetes</taxon>
        <taxon>Dothideomycetes incertae sedis</taxon>
        <taxon>Botryosphaeriales</taxon>
        <taxon>Botryosphaeriaceae</taxon>
        <taxon>Diplodia</taxon>
    </lineage>
</organism>
<accession>A0ABR3TN37</accession>
<feature type="compositionally biased region" description="Low complexity" evidence="1">
    <location>
        <begin position="67"/>
        <end position="76"/>
    </location>
</feature>
<feature type="compositionally biased region" description="Basic residues" evidence="1">
    <location>
        <begin position="109"/>
        <end position="118"/>
    </location>
</feature>
<evidence type="ECO:0000256" key="1">
    <source>
        <dbReference type="SAM" id="MobiDB-lite"/>
    </source>
</evidence>
<evidence type="ECO:0000313" key="2">
    <source>
        <dbReference type="EMBL" id="KAL1641064.1"/>
    </source>
</evidence>
<dbReference type="EMBL" id="JAKEKT020000043">
    <property type="protein sequence ID" value="KAL1641064.1"/>
    <property type="molecule type" value="Genomic_DNA"/>
</dbReference>
<keyword evidence="3" id="KW-1185">Reference proteome</keyword>
<gene>
    <name evidence="2" type="ORF">SLS58_006336</name>
</gene>
<feature type="compositionally biased region" description="Basic residues" evidence="1">
    <location>
        <begin position="448"/>
        <end position="465"/>
    </location>
</feature>
<feature type="region of interest" description="Disordered" evidence="1">
    <location>
        <begin position="222"/>
        <end position="389"/>
    </location>
</feature>
<reference evidence="2 3" key="1">
    <citation type="journal article" date="2023" name="Plant Dis.">
        <title>First Report of Diplodia intermedia Causing Canker and Dieback Diseases on Apple Trees in Canada.</title>
        <authorList>
            <person name="Ellouze W."/>
            <person name="Ilyukhin E."/>
            <person name="Sulman M."/>
            <person name="Ali S."/>
        </authorList>
    </citation>
    <scope>NUCLEOTIDE SEQUENCE [LARGE SCALE GENOMIC DNA]</scope>
    <source>
        <strain evidence="2 3">M45-28</strain>
    </source>
</reference>
<feature type="region of interest" description="Disordered" evidence="1">
    <location>
        <begin position="20"/>
        <end position="164"/>
    </location>
</feature>
<sequence length="476" mass="52626">MAGLALKAISYGAERIPDKLFDAIPGGYFRSQEEKEAKRRRKEDKKRGKRRAQSEGRGRRQRSPSLTESDYYSSDSYTDDSDYERRRRNRRNSDIGRGRDRGRDSDRDRKHRHHHHKDRSWSGDHDGPPYADRSISQGHTQGLHIPPPPIQPNVSATFPPAHLAGENYAHPQPYNAAHNHYAAKPYNPADYVPGAMHTPEYTNGQVAPINPQALAQVPAANQPPAAGYYGTQFPPPPHGSRSSRASSVDSRGLQSGPYIPHSNIQAVPIPNATAGSHGHSPYGARFPSATNTPPFSHTPPQYRPQNSSPYQPNYSPNYPVQPPHGYGSQPISRQGSIHSANAYGGQVGDSLRHHDRHRRHSIATNPDSRMPYRTPYRSGAGSSTTSMTNSLRGSVVEPFHEPVRELSNQNDGIDDHRRAFPYGVPEEDAGVIVEAASEGVNTAEALKQRHQARPGRRSHGRRRAVRSAPMDGYGSA</sequence>
<feature type="compositionally biased region" description="Low complexity" evidence="1">
    <location>
        <begin position="240"/>
        <end position="251"/>
    </location>
</feature>
<name>A0ABR3TN37_9PEZI</name>
<feature type="compositionally biased region" description="Basic residues" evidence="1">
    <location>
        <begin position="38"/>
        <end position="51"/>
    </location>
</feature>
<feature type="compositionally biased region" description="Polar residues" evidence="1">
    <location>
        <begin position="380"/>
        <end position="389"/>
    </location>
</feature>
<proteinExistence type="predicted"/>